<dbReference type="InterPro" id="IPR001482">
    <property type="entry name" value="T2SS/T4SS_dom"/>
</dbReference>
<dbReference type="InterPro" id="IPR027417">
    <property type="entry name" value="P-loop_NTPase"/>
</dbReference>
<organism evidence="4 5">
    <name type="scientific">Vreelandella rituensis</name>
    <dbReference type="NCBI Taxonomy" id="2282306"/>
    <lineage>
        <taxon>Bacteria</taxon>
        <taxon>Pseudomonadati</taxon>
        <taxon>Pseudomonadota</taxon>
        <taxon>Gammaproteobacteria</taxon>
        <taxon>Oceanospirillales</taxon>
        <taxon>Halomonadaceae</taxon>
        <taxon>Vreelandella</taxon>
    </lineage>
</organism>
<dbReference type="EMBL" id="QPIJ01000001">
    <property type="protein sequence ID" value="RCV93865.1"/>
    <property type="molecule type" value="Genomic_DNA"/>
</dbReference>
<sequence>MSPPNVLAHVLASAVEAGASDFHFGTFTGAQARIGGLIQPLKVPDELKDAMVPLMSVADKGHSLFAAINDMLKTFDGDNPLNQRLIHRLDALVADNSSPYRKSMADIEEVLRLGEMGNWRMSLYESDMEGFGVALRALPSKIPQLENLIPSSLLSLKAPLEALTKRKTGLFLTTGATGSGKSSTLAALVDLINRREKRLILTLEDPIEYWHASRESIVRHRQIGIDASSFADGLKGALRQDPDVIMIGELRDLETISLALRAAETGHFVLGTLHARDARSSITRIIETYPVEQQSMIRSQLAESLVGIISQQLLPVGGGRPGRVLHPELVIIPEGQGGIRATIQEGRFHQIAGTLEGLGKESTGCYYSFKQTLEMLTQGGNIIPESPAGNDRNVASDAPSGGFFKRLS</sequence>
<evidence type="ECO:0000313" key="5">
    <source>
        <dbReference type="Proteomes" id="UP000253204"/>
    </source>
</evidence>
<reference evidence="4 5" key="1">
    <citation type="submission" date="2018-07" db="EMBL/GenBank/DDBJ databases">
        <title>Halomonas rutogse sp. nov., isolated from Lake TangqianCo on Tibetan Plateau.</title>
        <authorList>
            <person name="Lu H."/>
            <person name="Xing P."/>
            <person name="Wu Q."/>
        </authorList>
    </citation>
    <scope>NUCLEOTIDE SEQUENCE [LARGE SCALE GENOMIC DNA]</scope>
    <source>
        <strain evidence="4 5">TQ8S</strain>
    </source>
</reference>
<dbReference type="RefSeq" id="WP_114485193.1">
    <property type="nucleotide sequence ID" value="NZ_CBCSHM010000001.1"/>
</dbReference>
<evidence type="ECO:0000256" key="1">
    <source>
        <dbReference type="ARBA" id="ARBA00006611"/>
    </source>
</evidence>
<dbReference type="GO" id="GO:0016887">
    <property type="term" value="F:ATP hydrolysis activity"/>
    <property type="evidence" value="ECO:0007669"/>
    <property type="project" value="InterPro"/>
</dbReference>
<protein>
    <submittedName>
        <fullName evidence="4">Type IV pili twitching motility protein PilT</fullName>
    </submittedName>
</protein>
<dbReference type="OrthoDB" id="9776961at2"/>
<comment type="caution">
    <text evidence="4">The sequence shown here is derived from an EMBL/GenBank/DDBJ whole genome shotgun (WGS) entry which is preliminary data.</text>
</comment>
<dbReference type="AlphaFoldDB" id="A0A368UA26"/>
<evidence type="ECO:0000259" key="3">
    <source>
        <dbReference type="PROSITE" id="PS00662"/>
    </source>
</evidence>
<gene>
    <name evidence="4" type="ORF">DU506_01525</name>
</gene>
<dbReference type="PROSITE" id="PS00662">
    <property type="entry name" value="T2SP_E"/>
    <property type="match status" value="1"/>
</dbReference>
<feature type="domain" description="Bacterial type II secretion system protein E" evidence="3">
    <location>
        <begin position="238"/>
        <end position="252"/>
    </location>
</feature>
<evidence type="ECO:0000256" key="2">
    <source>
        <dbReference type="SAM" id="MobiDB-lite"/>
    </source>
</evidence>
<keyword evidence="5" id="KW-1185">Reference proteome</keyword>
<feature type="region of interest" description="Disordered" evidence="2">
    <location>
        <begin position="380"/>
        <end position="408"/>
    </location>
</feature>
<comment type="similarity">
    <text evidence="1">Belongs to the GSP E family.</text>
</comment>
<accession>A0A368UA26</accession>
<dbReference type="PANTHER" id="PTHR30486:SF6">
    <property type="entry name" value="TYPE IV PILUS RETRACTATION ATPASE PILT"/>
    <property type="match status" value="1"/>
</dbReference>
<dbReference type="InterPro" id="IPR050921">
    <property type="entry name" value="T4SS_GSP_E_ATPase"/>
</dbReference>
<dbReference type="Pfam" id="PF00437">
    <property type="entry name" value="T2SSE"/>
    <property type="match status" value="1"/>
</dbReference>
<dbReference type="SUPFAM" id="SSF52540">
    <property type="entry name" value="P-loop containing nucleoside triphosphate hydrolases"/>
    <property type="match status" value="1"/>
</dbReference>
<dbReference type="Gene3D" id="3.40.50.300">
    <property type="entry name" value="P-loop containing nucleotide triphosphate hydrolases"/>
    <property type="match status" value="1"/>
</dbReference>
<evidence type="ECO:0000313" key="4">
    <source>
        <dbReference type="EMBL" id="RCV93865.1"/>
    </source>
</evidence>
<dbReference type="PANTHER" id="PTHR30486">
    <property type="entry name" value="TWITCHING MOTILITY PROTEIN PILT"/>
    <property type="match status" value="1"/>
</dbReference>
<dbReference type="Proteomes" id="UP000253204">
    <property type="component" value="Unassembled WGS sequence"/>
</dbReference>
<name>A0A368UA26_9GAMM</name>
<proteinExistence type="inferred from homology"/>